<dbReference type="Proteomes" id="UP000398389">
    <property type="component" value="Unassembled WGS sequence"/>
</dbReference>
<keyword evidence="5" id="KW-0378">Hydrolase</keyword>
<evidence type="ECO:0000259" key="11">
    <source>
        <dbReference type="PROSITE" id="PS51722"/>
    </source>
</evidence>
<dbReference type="InterPro" id="IPR041095">
    <property type="entry name" value="EFG_II"/>
</dbReference>
<dbReference type="GO" id="GO:0003924">
    <property type="term" value="F:GTPase activity"/>
    <property type="evidence" value="ECO:0007669"/>
    <property type="project" value="InterPro"/>
</dbReference>
<dbReference type="GeneID" id="43582159"/>
<dbReference type="InterPro" id="IPR035647">
    <property type="entry name" value="EFG_III/V"/>
</dbReference>
<dbReference type="FunFam" id="3.40.50.300:FF:000746">
    <property type="entry name" value="Ribosome assembly protein 1"/>
    <property type="match status" value="1"/>
</dbReference>
<dbReference type="InterPro" id="IPR005225">
    <property type="entry name" value="Small_GTP-bd"/>
</dbReference>
<dbReference type="Gene3D" id="3.90.1430.10">
    <property type="entry name" value="Yeast translation eEF2 (G' domain)"/>
    <property type="match status" value="1"/>
</dbReference>
<feature type="region of interest" description="Disordered" evidence="10">
    <location>
        <begin position="932"/>
        <end position="958"/>
    </location>
</feature>
<dbReference type="Pfam" id="PF22042">
    <property type="entry name" value="EF-G_D2"/>
    <property type="match status" value="1"/>
</dbReference>
<dbReference type="FunFam" id="3.30.70.240:FF:000006">
    <property type="entry name" value="Elongation factor like GTPase 1"/>
    <property type="match status" value="1"/>
</dbReference>
<dbReference type="EMBL" id="CABVLU010000003">
    <property type="protein sequence ID" value="VVT52975.1"/>
    <property type="molecule type" value="Genomic_DNA"/>
</dbReference>
<dbReference type="InterPro" id="IPR053905">
    <property type="entry name" value="EF-G-like_DII"/>
</dbReference>
<dbReference type="PANTHER" id="PTHR42908:SF3">
    <property type="entry name" value="ELONGATION FACTOR-LIKE GTPASE 1"/>
    <property type="match status" value="1"/>
</dbReference>
<reference evidence="12 13" key="1">
    <citation type="submission" date="2019-09" db="EMBL/GenBank/DDBJ databases">
        <authorList>
            <person name="Brejova B."/>
        </authorList>
    </citation>
    <scope>NUCLEOTIDE SEQUENCE [LARGE SCALE GENOMIC DNA]</scope>
</reference>
<dbReference type="RefSeq" id="XP_031853950.1">
    <property type="nucleotide sequence ID" value="XM_031998059.1"/>
</dbReference>
<dbReference type="CDD" id="cd01681">
    <property type="entry name" value="aeEF2_snRNP_like_IV"/>
    <property type="match status" value="1"/>
</dbReference>
<keyword evidence="6" id="KW-0342">GTP-binding</keyword>
<evidence type="ECO:0000256" key="7">
    <source>
        <dbReference type="ARBA" id="ARBA00048548"/>
    </source>
</evidence>
<evidence type="ECO:0000256" key="8">
    <source>
        <dbReference type="ARBA" id="ARBA00068031"/>
    </source>
</evidence>
<dbReference type="Gene3D" id="3.30.70.870">
    <property type="entry name" value="Elongation Factor G (Translational Gtpase), domain 3"/>
    <property type="match status" value="1"/>
</dbReference>
<evidence type="ECO:0000256" key="9">
    <source>
        <dbReference type="ARBA" id="ARBA00081809"/>
    </source>
</evidence>
<evidence type="ECO:0000256" key="4">
    <source>
        <dbReference type="ARBA" id="ARBA00022741"/>
    </source>
</evidence>
<dbReference type="SUPFAM" id="SSF54211">
    <property type="entry name" value="Ribosomal protein S5 domain 2-like"/>
    <property type="match status" value="1"/>
</dbReference>
<dbReference type="CDD" id="cd16261">
    <property type="entry name" value="EF2_snRNP_III"/>
    <property type="match status" value="1"/>
</dbReference>
<evidence type="ECO:0000256" key="2">
    <source>
        <dbReference type="ARBA" id="ARBA00022490"/>
    </source>
</evidence>
<dbReference type="GO" id="GO:0042256">
    <property type="term" value="P:cytosolic ribosome assembly"/>
    <property type="evidence" value="ECO:0007669"/>
    <property type="project" value="TreeGrafter"/>
</dbReference>
<dbReference type="Gene3D" id="3.40.50.300">
    <property type="entry name" value="P-loop containing nucleotide triphosphate hydrolases"/>
    <property type="match status" value="1"/>
</dbReference>
<comment type="catalytic activity">
    <reaction evidence="7">
        <text>GTP + H2O = GDP + phosphate + H(+)</text>
        <dbReference type="Rhea" id="RHEA:19669"/>
        <dbReference type="ChEBI" id="CHEBI:15377"/>
        <dbReference type="ChEBI" id="CHEBI:15378"/>
        <dbReference type="ChEBI" id="CHEBI:37565"/>
        <dbReference type="ChEBI" id="CHEBI:43474"/>
        <dbReference type="ChEBI" id="CHEBI:58189"/>
    </reaction>
</comment>
<feature type="domain" description="Tr-type G" evidence="11">
    <location>
        <begin position="72"/>
        <end position="322"/>
    </location>
</feature>
<dbReference type="InterPro" id="IPR056752">
    <property type="entry name" value="EFL1"/>
</dbReference>
<evidence type="ECO:0000256" key="10">
    <source>
        <dbReference type="SAM" id="MobiDB-lite"/>
    </source>
</evidence>
<evidence type="ECO:0000313" key="12">
    <source>
        <dbReference type="EMBL" id="VVT52975.1"/>
    </source>
</evidence>
<dbReference type="GO" id="GO:0005525">
    <property type="term" value="F:GTP binding"/>
    <property type="evidence" value="ECO:0007669"/>
    <property type="project" value="UniProtKB-KW"/>
</dbReference>
<dbReference type="GO" id="GO:1990904">
    <property type="term" value="C:ribonucleoprotein complex"/>
    <property type="evidence" value="ECO:0007669"/>
    <property type="project" value="TreeGrafter"/>
</dbReference>
<name>A0A5E8BWA4_9ASCO</name>
<dbReference type="InterPro" id="IPR000795">
    <property type="entry name" value="T_Tr_GTP-bd_dom"/>
</dbReference>
<keyword evidence="2" id="KW-0963">Cytoplasm</keyword>
<dbReference type="FunFam" id="3.30.70.870:FF:000002">
    <property type="entry name" value="Translation elongation factor 2"/>
    <property type="match status" value="1"/>
</dbReference>
<dbReference type="Pfam" id="PF00679">
    <property type="entry name" value="EFG_C"/>
    <property type="match status" value="1"/>
</dbReference>
<dbReference type="CDD" id="cd16268">
    <property type="entry name" value="EF2_II"/>
    <property type="match status" value="1"/>
</dbReference>
<dbReference type="GO" id="GO:0005829">
    <property type="term" value="C:cytosol"/>
    <property type="evidence" value="ECO:0007669"/>
    <property type="project" value="TreeGrafter"/>
</dbReference>
<keyword evidence="3" id="KW-0690">Ribosome biogenesis</keyword>
<dbReference type="PROSITE" id="PS51722">
    <property type="entry name" value="G_TR_2"/>
    <property type="match status" value="1"/>
</dbReference>
<accession>A0A5E8BWA4</accession>
<dbReference type="Pfam" id="PF00009">
    <property type="entry name" value="GTP_EFTU"/>
    <property type="match status" value="1"/>
</dbReference>
<dbReference type="SUPFAM" id="SSF54980">
    <property type="entry name" value="EF-G C-terminal domain-like"/>
    <property type="match status" value="2"/>
</dbReference>
<evidence type="ECO:0000256" key="5">
    <source>
        <dbReference type="ARBA" id="ARBA00022801"/>
    </source>
</evidence>
<dbReference type="SUPFAM" id="SSF50447">
    <property type="entry name" value="Translation proteins"/>
    <property type="match status" value="1"/>
</dbReference>
<evidence type="ECO:0000256" key="3">
    <source>
        <dbReference type="ARBA" id="ARBA00022517"/>
    </source>
</evidence>
<dbReference type="GO" id="GO:0043022">
    <property type="term" value="F:ribosome binding"/>
    <property type="evidence" value="ECO:0007669"/>
    <property type="project" value="TreeGrafter"/>
</dbReference>
<dbReference type="Gene3D" id="3.30.70.240">
    <property type="match status" value="1"/>
</dbReference>
<dbReference type="Gene3D" id="2.40.30.10">
    <property type="entry name" value="Translation factors"/>
    <property type="match status" value="1"/>
</dbReference>
<evidence type="ECO:0000313" key="13">
    <source>
        <dbReference type="Proteomes" id="UP000398389"/>
    </source>
</evidence>
<organism evidence="12 13">
    <name type="scientific">Magnusiomyces paraingens</name>
    <dbReference type="NCBI Taxonomy" id="2606893"/>
    <lineage>
        <taxon>Eukaryota</taxon>
        <taxon>Fungi</taxon>
        <taxon>Dikarya</taxon>
        <taxon>Ascomycota</taxon>
        <taxon>Saccharomycotina</taxon>
        <taxon>Dipodascomycetes</taxon>
        <taxon>Dipodascales</taxon>
        <taxon>Dipodascaceae</taxon>
        <taxon>Magnusiomyces</taxon>
    </lineage>
</organism>
<protein>
    <recommendedName>
        <fullName evidence="8">Ribosome assembly protein 1</fullName>
    </recommendedName>
    <alternativeName>
        <fullName evidence="9">Elongation factor-like 1</fullName>
    </alternativeName>
</protein>
<dbReference type="InterPro" id="IPR000640">
    <property type="entry name" value="EFG_V-like"/>
</dbReference>
<comment type="subcellular location">
    <subcellularLocation>
        <location evidence="1">Cytoplasm</location>
    </subcellularLocation>
</comment>
<dbReference type="CDD" id="cd04096">
    <property type="entry name" value="eEF2_snRNP_like_C"/>
    <property type="match status" value="1"/>
</dbReference>
<dbReference type="FunFam" id="3.90.1430.10:FF:000002">
    <property type="entry name" value="Elongation factor like GTPase 1"/>
    <property type="match status" value="1"/>
</dbReference>
<dbReference type="SMART" id="SM00838">
    <property type="entry name" value="EFG_C"/>
    <property type="match status" value="1"/>
</dbReference>
<feature type="compositionally biased region" description="Basic and acidic residues" evidence="10">
    <location>
        <begin position="941"/>
        <end position="954"/>
    </location>
</feature>
<dbReference type="InterPro" id="IPR027417">
    <property type="entry name" value="P-loop_NTPase"/>
</dbReference>
<dbReference type="InterPro" id="IPR009000">
    <property type="entry name" value="Transl_B-barrel_sf"/>
</dbReference>
<evidence type="ECO:0000256" key="1">
    <source>
        <dbReference type="ARBA" id="ARBA00004496"/>
    </source>
</evidence>
<proteinExistence type="predicted"/>
<dbReference type="InterPro" id="IPR014721">
    <property type="entry name" value="Ribsml_uS5_D2-typ_fold_subgr"/>
</dbReference>
<keyword evidence="13" id="KW-1185">Reference proteome</keyword>
<keyword evidence="4" id="KW-0547">Nucleotide-binding</keyword>
<dbReference type="SUPFAM" id="SSF52540">
    <property type="entry name" value="P-loop containing nucleoside triphosphate hydrolases"/>
    <property type="match status" value="1"/>
</dbReference>
<dbReference type="PANTHER" id="PTHR42908">
    <property type="entry name" value="TRANSLATION ELONGATION FACTOR-RELATED"/>
    <property type="match status" value="1"/>
</dbReference>
<evidence type="ECO:0000256" key="6">
    <source>
        <dbReference type="ARBA" id="ARBA00023134"/>
    </source>
</evidence>
<sequence length="1125" mass="125533">MIRILTKWTFNTGHISTAVSSEIKHSLRSVLHFGHFERGEVTTPISVLVTIGCLCDNMVNPETLKRLQSHPDLIRNICILAHVDHGKTTLSDSLLASNGIISQNMAGKLRYLDSRPDEQIRGITMESSAISLYFKVASRSPPLETNGPQIKEYLINLIDSPGHIDFSSEVSTASRLCDGALVLVDAVEGVLSQTVTVLRQAWVEKLKPVLVINKIDRLVTELRLTPMEAYIHLTRLIEQVNAVMGSFFAVDRMQEDLKWRELQEQKQNSGDDKKDEFVEKSDDDLYFNPELNNIIFASAIDGWGFNISQFASIFERKLGIQREKLEKVLWGNYYFDPKTKRVLSAGSSAAKTLKNPKPLFVQLVLDNIWKIYKSSVVERDSEQSSKIVSALNLKISPAMIKAKDGKPLLTAIFNQWIPISVSILLSVIEKVNPPTIAQRERIPLILESAPGGGDGLNLKVRDAMLCCDRLGPVVSYVSKVIAIPEEEILRKKSDQEEKENNRTPMSAIQERTRRARELAANLQQGPSDMVAAGGKGYDDEEDIDDLDAYFNQLRAESPVIVKEKLIGFARVFSGTLKVGQELYILQPKFDPANPEKHREKIVISDLFLLMGRELVSLKEVPAGNIVGIGGLDGKILKNGTLVSLEHGQGPNLASRNNIGAPIVRVAVEPVDPTKLDQLENGLKLLNLSDPMVQVSVAENGAHILMTAGELHLERCLKDLKERFAKVDIQASEPIVPYRETIVGHKGVIEQTIGNTTNTTNTNTTTTNIDEDIKQEQGVGKIDLGGIRVRLRVEPLASEITKFLTDNHEKIEALVREYSKNGIEDTWIQKAFSESVNESASRLKSKDNAEKLRNALSLENIVAFGPRRTGSNILVDRSGVIRHRLFKQEHESKARFAYEESIVTGFQLATQHGPLTAEPMEGVMVVVDSVVEEDEAQESNETETREKKDKEEATGGDRTWNMNVSGRLISATKEKILTGFLDWSPRLLLAMYECQIQAPGEVLGKVYGVLSRRRGKVLQEEMREGTPFYLVTASLPVVEAFGFSDDIRKKTSGAANPQLVFSGFEMVVDEDPFWVPTTEEELEKLGETADRENIAKMYMEKVRKRKGLSVAEKVVENAEKQRTLKR</sequence>
<dbReference type="PRINTS" id="PR00315">
    <property type="entry name" value="ELONGATNFCT"/>
</dbReference>
<dbReference type="NCBIfam" id="TIGR00231">
    <property type="entry name" value="small_GTP"/>
    <property type="match status" value="1"/>
</dbReference>
<gene>
    <name evidence="12" type="ORF">SAPINGB_P003341</name>
</gene>
<dbReference type="InterPro" id="IPR020568">
    <property type="entry name" value="Ribosomal_Su5_D2-typ_SF"/>
</dbReference>
<dbReference type="Pfam" id="PF14492">
    <property type="entry name" value="EFG_III"/>
    <property type="match status" value="1"/>
</dbReference>
<dbReference type="OrthoDB" id="364892at2759"/>
<dbReference type="Gene3D" id="3.30.230.10">
    <property type="match status" value="1"/>
</dbReference>
<dbReference type="CDD" id="cd01885">
    <property type="entry name" value="EF2"/>
    <property type="match status" value="1"/>
</dbReference>
<dbReference type="Pfam" id="PF25118">
    <property type="entry name" value="EFL1"/>
    <property type="match status" value="1"/>
</dbReference>
<dbReference type="AlphaFoldDB" id="A0A5E8BWA4"/>